<organism evidence="2 3">
    <name type="scientific">Stereocaulon virgatum</name>
    <dbReference type="NCBI Taxonomy" id="373712"/>
    <lineage>
        <taxon>Eukaryota</taxon>
        <taxon>Fungi</taxon>
        <taxon>Dikarya</taxon>
        <taxon>Ascomycota</taxon>
        <taxon>Pezizomycotina</taxon>
        <taxon>Lecanoromycetes</taxon>
        <taxon>OSLEUM clade</taxon>
        <taxon>Lecanoromycetidae</taxon>
        <taxon>Lecanorales</taxon>
        <taxon>Lecanorineae</taxon>
        <taxon>Stereocaulaceae</taxon>
        <taxon>Stereocaulon</taxon>
    </lineage>
</organism>
<evidence type="ECO:0000313" key="2">
    <source>
        <dbReference type="EMBL" id="KAL2038638.1"/>
    </source>
</evidence>
<feature type="compositionally biased region" description="Basic and acidic residues" evidence="1">
    <location>
        <begin position="512"/>
        <end position="531"/>
    </location>
</feature>
<dbReference type="EMBL" id="JBEFKJ010000031">
    <property type="protein sequence ID" value="KAL2038638.1"/>
    <property type="molecule type" value="Genomic_DNA"/>
</dbReference>
<proteinExistence type="predicted"/>
<evidence type="ECO:0008006" key="4">
    <source>
        <dbReference type="Google" id="ProtNLM"/>
    </source>
</evidence>
<feature type="compositionally biased region" description="Acidic residues" evidence="1">
    <location>
        <begin position="545"/>
        <end position="556"/>
    </location>
</feature>
<gene>
    <name evidence="2" type="ORF">N7G274_008686</name>
</gene>
<accession>A0ABR3ZZ27</accession>
<feature type="compositionally biased region" description="Low complexity" evidence="1">
    <location>
        <begin position="496"/>
        <end position="511"/>
    </location>
</feature>
<sequence length="556" mass="62007">MGSTSVEDFQEYHNHQPVVGIDEEHSPSSPRPFNHTTSGSQHDTDDDKASLSGSAHHSSGPDEAVFDHPTRASSPRTSNGSDDEISILESHYEPQHHTSSPFTPIRTNSAFRHPSSVRAMQMDTTPPHLMSSPSPQRHKHYTPSLKGTPRSARSHRSAMSLGGSTRHSPTKKPKKEYPLVLLHVTLLPIPLVYSPQVMESVLPPSTLENWKLLQEKTTNTVLERGILIPHPKEDYDLLEERLLESLELKTPRILKCGHFHLSPEEEADVLGSDTENEDSDAEDADLCLDCGRRIRDGRYGSSGTGSKRWSIKLFAANGLMRAGAWSAAWREMERVDVEILPWMEDDVKRELELRREEEERFRADQIRAEQEEGIGGLDNERLTDIYGGDPQIFVDGFGEDLARTPQPTPRKQKARRQEDVPLWDLFRDYIHHTARDRRNITIFLLSFIVLFLSLRSSAPPQQTDFALQTLNQSFATPLAQLAQSGVSAAVSKAPTSTASAASSSSSPSPKAMQKEETKVEASQESSVKREEQEDGENQGSSWTEAAEDVMGELLGD</sequence>
<dbReference type="Proteomes" id="UP001590950">
    <property type="component" value="Unassembled WGS sequence"/>
</dbReference>
<feature type="compositionally biased region" description="Polar residues" evidence="1">
    <location>
        <begin position="71"/>
        <end position="80"/>
    </location>
</feature>
<keyword evidence="3" id="KW-1185">Reference proteome</keyword>
<feature type="region of interest" description="Disordered" evidence="1">
    <location>
        <begin position="122"/>
        <end position="172"/>
    </location>
</feature>
<protein>
    <recommendedName>
        <fullName evidence="4">Pathway-specific nitrogen regulator</fullName>
    </recommendedName>
</protein>
<feature type="region of interest" description="Disordered" evidence="1">
    <location>
        <begin position="496"/>
        <end position="556"/>
    </location>
</feature>
<evidence type="ECO:0000256" key="1">
    <source>
        <dbReference type="SAM" id="MobiDB-lite"/>
    </source>
</evidence>
<evidence type="ECO:0000313" key="3">
    <source>
        <dbReference type="Proteomes" id="UP001590950"/>
    </source>
</evidence>
<comment type="caution">
    <text evidence="2">The sequence shown here is derived from an EMBL/GenBank/DDBJ whole genome shotgun (WGS) entry which is preliminary data.</text>
</comment>
<reference evidence="2 3" key="1">
    <citation type="submission" date="2024-09" db="EMBL/GenBank/DDBJ databases">
        <title>Rethinking Asexuality: The Enigmatic Case of Functional Sexual Genes in Lepraria (Stereocaulaceae).</title>
        <authorList>
            <person name="Doellman M."/>
            <person name="Sun Y."/>
            <person name="Barcenas-Pena A."/>
            <person name="Lumbsch H.T."/>
            <person name="Grewe F."/>
        </authorList>
    </citation>
    <scope>NUCLEOTIDE SEQUENCE [LARGE SCALE GENOMIC DNA]</scope>
    <source>
        <strain evidence="2 3">Mercado 3170</strain>
    </source>
</reference>
<feature type="region of interest" description="Disordered" evidence="1">
    <location>
        <begin position="1"/>
        <end position="83"/>
    </location>
</feature>
<name>A0ABR3ZZ27_9LECA</name>